<dbReference type="RefSeq" id="WP_213355277.1">
    <property type="nucleotide sequence ID" value="NZ_JAHBGB010000043.1"/>
</dbReference>
<proteinExistence type="predicted"/>
<dbReference type="EMBL" id="JBHUHD010000005">
    <property type="protein sequence ID" value="MFD2143850.1"/>
    <property type="molecule type" value="Genomic_DNA"/>
</dbReference>
<evidence type="ECO:0000313" key="2">
    <source>
        <dbReference type="EMBL" id="MFD2143850.1"/>
    </source>
</evidence>
<evidence type="ECO:0000313" key="3">
    <source>
        <dbReference type="Proteomes" id="UP001597299"/>
    </source>
</evidence>
<keyword evidence="3" id="KW-1185">Reference proteome</keyword>
<dbReference type="Proteomes" id="UP001597299">
    <property type="component" value="Unassembled WGS sequence"/>
</dbReference>
<reference evidence="2" key="3">
    <citation type="submission" date="2024-09" db="EMBL/GenBank/DDBJ databases">
        <authorList>
            <person name="Sun Q."/>
            <person name="Mori K."/>
        </authorList>
    </citation>
    <scope>NUCLEOTIDE SEQUENCE</scope>
    <source>
        <strain evidence="2">CCM 7435</strain>
    </source>
</reference>
<reference evidence="3" key="2">
    <citation type="journal article" date="2019" name="Int. J. Syst. Evol. Microbiol.">
        <title>The Global Catalogue of Microorganisms (GCM) 10K type strain sequencing project: providing services to taxonomists for standard genome sequencing and annotation.</title>
        <authorList>
            <consortium name="The Broad Institute Genomics Platform"/>
            <consortium name="The Broad Institute Genome Sequencing Center for Infectious Disease"/>
            <person name="Wu L."/>
            <person name="Ma J."/>
        </authorList>
    </citation>
    <scope>NUCLEOTIDE SEQUENCE [LARGE SCALE GENOMIC DNA]</scope>
    <source>
        <strain evidence="3">CCM 7435</strain>
    </source>
</reference>
<name>A0ABW4Z5J2_9HYPH</name>
<gene>
    <name evidence="1" type="ORF">ACFSNC_25925</name>
    <name evidence="2" type="ORF">ACFSNC_26235</name>
</gene>
<sequence>MTTQHNVNALAEQLTAATRSGSLSAAYSVLQAVPGSMLKEVGLRSGFAADTAKKPRDVMAFLLPQVAEATRRQTDGYGLRKIAQAAP</sequence>
<accession>A0ABW4Z5J2</accession>
<reference evidence="2" key="1">
    <citation type="journal article" date="2014" name="Int. J. Syst. Evol. Microbiol.">
        <title>Complete genome of a new Firmicutes species belonging to the dominant human colonic microbiota ('Ruminococcus bicirculans') reveals two chromosomes and a selective capacity to utilize plant glucans.</title>
        <authorList>
            <consortium name="NISC Comparative Sequencing Program"/>
            <person name="Wegmann U."/>
            <person name="Louis P."/>
            <person name="Goesmann A."/>
            <person name="Henrissat B."/>
            <person name="Duncan S.H."/>
            <person name="Flint H.J."/>
        </authorList>
    </citation>
    <scope>NUCLEOTIDE SEQUENCE</scope>
    <source>
        <strain evidence="2">CCM 7435</strain>
    </source>
</reference>
<organism evidence="2 3">
    <name type="scientific">Ancylobacter oerskovii</name>
    <dbReference type="NCBI Taxonomy" id="459519"/>
    <lineage>
        <taxon>Bacteria</taxon>
        <taxon>Pseudomonadati</taxon>
        <taxon>Pseudomonadota</taxon>
        <taxon>Alphaproteobacteria</taxon>
        <taxon>Hyphomicrobiales</taxon>
        <taxon>Xanthobacteraceae</taxon>
        <taxon>Ancylobacter</taxon>
    </lineage>
</organism>
<evidence type="ECO:0000313" key="1">
    <source>
        <dbReference type="EMBL" id="MFD2143788.1"/>
    </source>
</evidence>
<protein>
    <submittedName>
        <fullName evidence="2">Uncharacterized protein</fullName>
    </submittedName>
</protein>
<comment type="caution">
    <text evidence="2">The sequence shown here is derived from an EMBL/GenBank/DDBJ whole genome shotgun (WGS) entry which is preliminary data.</text>
</comment>
<dbReference type="EMBL" id="JBHUHD010000005">
    <property type="protein sequence ID" value="MFD2143788.1"/>
    <property type="molecule type" value="Genomic_DNA"/>
</dbReference>